<feature type="coiled-coil region" evidence="1">
    <location>
        <begin position="470"/>
        <end position="511"/>
    </location>
</feature>
<keyword evidence="1" id="KW-0175">Coiled coil</keyword>
<evidence type="ECO:0000313" key="3">
    <source>
        <dbReference type="EMBL" id="CAF4221578.1"/>
    </source>
</evidence>
<name>A0A820CFK9_9BILA</name>
<evidence type="ECO:0000256" key="1">
    <source>
        <dbReference type="SAM" id="Coils"/>
    </source>
</evidence>
<organism evidence="3 4">
    <name type="scientific">Rotaria sordida</name>
    <dbReference type="NCBI Taxonomy" id="392033"/>
    <lineage>
        <taxon>Eukaryota</taxon>
        <taxon>Metazoa</taxon>
        <taxon>Spiralia</taxon>
        <taxon>Gnathifera</taxon>
        <taxon>Rotifera</taxon>
        <taxon>Eurotatoria</taxon>
        <taxon>Bdelloidea</taxon>
        <taxon>Philodinida</taxon>
        <taxon>Philodinidae</taxon>
        <taxon>Rotaria</taxon>
    </lineage>
</organism>
<comment type="caution">
    <text evidence="3">The sequence shown here is derived from an EMBL/GenBank/DDBJ whole genome shotgun (WGS) entry which is preliminary data.</text>
</comment>
<proteinExistence type="predicted"/>
<protein>
    <submittedName>
        <fullName evidence="3">Uncharacterized protein</fullName>
    </submittedName>
</protein>
<dbReference type="AlphaFoldDB" id="A0A820CFK9"/>
<dbReference type="EMBL" id="CAJNOT010008808">
    <property type="protein sequence ID" value="CAF1521082.1"/>
    <property type="molecule type" value="Genomic_DNA"/>
</dbReference>
<sequence>MIQTKKNSNKSLKYQLSNFDFKQLIINLLNRITNQELNFSELIKLFKKLELVNENVYKNLDKKFLKLLPETRFNLIKCNSNYFQSICEISKTIKEFKNFANLKTSKYNEVNEKIIQLKLIRAQIYRKHNYFYLEELELLNILNNQKTNSDHNPIIYYRLSYLFKMKGDLQTSINYINLASKKYYEKINKRIFKKIQKFKLQSIKLQNTNINEIVFIEKNKINLLEILNIINKINLKPKLSITHGFQLFKQSFNCNNVNALINCLFYHLIDDNNDIEEYLKKNNNTLTETYKELQKAFANNRNHINEENLIEVFNKEFKTKLKCLFITEENDSIDFQYKKDEIPIILLKDENSNTYATTKQVNHFMLLTTFITNYNAKADLKIICSKFLDIEISKNILADNNENKNIETFINSMVECESMKIFIEEVVYFLKSDDYNSNCFNFWSLIANFDYNIDLKDSLNYFKELFIESIDEYKKEKEEQHKSALELIDNLIEENENKQKFFNLLNKLTEEILKSLSIYENVSPNSEKRKKLINIMSSNYEVDEKLKQIISIDCFNINLEFNDTNEEELFFKYLKNNDENEIPSLLLSIIEDSLSKPAIIIDNTMITIKSYNILLND</sequence>
<dbReference type="Proteomes" id="UP000663864">
    <property type="component" value="Unassembled WGS sequence"/>
</dbReference>
<dbReference type="EMBL" id="CAJOBD010017361">
    <property type="protein sequence ID" value="CAF4221578.1"/>
    <property type="molecule type" value="Genomic_DNA"/>
</dbReference>
<dbReference type="Proteomes" id="UP000663836">
    <property type="component" value="Unassembled WGS sequence"/>
</dbReference>
<evidence type="ECO:0000313" key="2">
    <source>
        <dbReference type="EMBL" id="CAF1521082.1"/>
    </source>
</evidence>
<accession>A0A820CFK9</accession>
<reference evidence="3" key="1">
    <citation type="submission" date="2021-02" db="EMBL/GenBank/DDBJ databases">
        <authorList>
            <person name="Nowell W R."/>
        </authorList>
    </citation>
    <scope>NUCLEOTIDE SEQUENCE</scope>
</reference>
<gene>
    <name evidence="3" type="ORF">JBS370_LOCUS37468</name>
    <name evidence="2" type="ORF">ZHD862_LOCUS38372</name>
</gene>
<evidence type="ECO:0000313" key="4">
    <source>
        <dbReference type="Proteomes" id="UP000663836"/>
    </source>
</evidence>